<evidence type="ECO:0000256" key="1">
    <source>
        <dbReference type="ARBA" id="ARBA00025704"/>
    </source>
</evidence>
<comment type="pathway">
    <text evidence="1">Purine metabolism.</text>
</comment>
<dbReference type="CDD" id="cd05399">
    <property type="entry name" value="NT_Rel-Spo_like"/>
    <property type="match status" value="1"/>
</dbReference>
<dbReference type="SMART" id="SM00954">
    <property type="entry name" value="RelA_SpoT"/>
    <property type="match status" value="1"/>
</dbReference>
<dbReference type="InterPro" id="IPR012676">
    <property type="entry name" value="TGS-like"/>
</dbReference>
<dbReference type="Pfam" id="PF13291">
    <property type="entry name" value="ACT_4"/>
    <property type="match status" value="1"/>
</dbReference>
<feature type="domain" description="HD" evidence="4">
    <location>
        <begin position="45"/>
        <end position="142"/>
    </location>
</feature>
<dbReference type="PROSITE" id="PS51880">
    <property type="entry name" value="TGS"/>
    <property type="match status" value="1"/>
</dbReference>
<dbReference type="NCBIfam" id="TIGR00691">
    <property type="entry name" value="spoT_relA"/>
    <property type="match status" value="1"/>
</dbReference>
<dbReference type="Pfam" id="PF13328">
    <property type="entry name" value="HD_4"/>
    <property type="match status" value="1"/>
</dbReference>
<proteinExistence type="inferred from homology"/>
<dbReference type="PROSITE" id="PS51831">
    <property type="entry name" value="HD"/>
    <property type="match status" value="1"/>
</dbReference>
<dbReference type="CDD" id="cd01668">
    <property type="entry name" value="TGS_RSH"/>
    <property type="match status" value="1"/>
</dbReference>
<evidence type="ECO:0000313" key="7">
    <source>
        <dbReference type="Proteomes" id="UP001279681"/>
    </source>
</evidence>
<evidence type="ECO:0000259" key="5">
    <source>
        <dbReference type="PROSITE" id="PS51880"/>
    </source>
</evidence>
<evidence type="ECO:0000256" key="2">
    <source>
        <dbReference type="RuleBase" id="RU003847"/>
    </source>
</evidence>
<evidence type="ECO:0000259" key="3">
    <source>
        <dbReference type="PROSITE" id="PS51671"/>
    </source>
</evidence>
<dbReference type="PROSITE" id="PS51671">
    <property type="entry name" value="ACT"/>
    <property type="match status" value="1"/>
</dbReference>
<comment type="function">
    <text evidence="2">In eubacteria ppGpp (guanosine 3'-diphosphate 5'-diphosphate) is a mediator of the stringent response that coordinates a variety of cellular activities in response to changes in nutritional abundance.</text>
</comment>
<comment type="similarity">
    <text evidence="2">Belongs to the relA/spoT family.</text>
</comment>
<dbReference type="InterPro" id="IPR045865">
    <property type="entry name" value="ACT-like_dom_sf"/>
</dbReference>
<protein>
    <submittedName>
        <fullName evidence="6">Bifunctional (P)ppGpp synthetase/guanosine-3',5'-bis(Diphosphate) 3'-pyrophosphohydrolase</fullName>
        <ecNumber evidence="6">2.7.6.5</ecNumber>
    </submittedName>
</protein>
<dbReference type="Pfam" id="PF04607">
    <property type="entry name" value="RelA_SpoT"/>
    <property type="match status" value="1"/>
</dbReference>
<organism evidence="6 7">
    <name type="scientific">Candidatus Cetobacterium colombiensis</name>
    <dbReference type="NCBI Taxonomy" id="3073100"/>
    <lineage>
        <taxon>Bacteria</taxon>
        <taxon>Fusobacteriati</taxon>
        <taxon>Fusobacteriota</taxon>
        <taxon>Fusobacteriia</taxon>
        <taxon>Fusobacteriales</taxon>
        <taxon>Fusobacteriaceae</taxon>
        <taxon>Cetobacterium</taxon>
    </lineage>
</organism>
<dbReference type="Proteomes" id="UP001279681">
    <property type="component" value="Unassembled WGS sequence"/>
</dbReference>
<dbReference type="InterPro" id="IPR007685">
    <property type="entry name" value="RelA_SpoT"/>
</dbReference>
<dbReference type="InterPro" id="IPR004095">
    <property type="entry name" value="TGS"/>
</dbReference>
<dbReference type="CDD" id="cd04876">
    <property type="entry name" value="ACT_RelA-SpoT"/>
    <property type="match status" value="1"/>
</dbReference>
<dbReference type="Pfam" id="PF19296">
    <property type="entry name" value="RelA_AH_RIS"/>
    <property type="match status" value="1"/>
</dbReference>
<dbReference type="PANTHER" id="PTHR21262:SF31">
    <property type="entry name" value="GTP PYROPHOSPHOKINASE"/>
    <property type="match status" value="1"/>
</dbReference>
<name>A0ABU4W9M9_9FUSO</name>
<dbReference type="InterPro" id="IPR045600">
    <property type="entry name" value="RelA/SpoT_AH_RIS"/>
</dbReference>
<feature type="domain" description="ACT" evidence="3">
    <location>
        <begin position="652"/>
        <end position="726"/>
    </location>
</feature>
<gene>
    <name evidence="6" type="ORF">RFV38_06995</name>
</gene>
<dbReference type="InterPro" id="IPR006674">
    <property type="entry name" value="HD_domain"/>
</dbReference>
<reference evidence="7" key="1">
    <citation type="submission" date="2023-07" db="EMBL/GenBank/DDBJ databases">
        <authorList>
            <person name="Colorado M.A."/>
            <person name="Villamil L.M."/>
            <person name="Melo J.F."/>
            <person name="Rodriguez J.A."/>
            <person name="Ruiz R.Y."/>
        </authorList>
    </citation>
    <scope>NUCLEOTIDE SEQUENCE [LARGE SCALE GENOMIC DNA]</scope>
    <source>
        <strain evidence="7">C33</strain>
    </source>
</reference>
<dbReference type="RefSeq" id="WP_320313644.1">
    <property type="nucleotide sequence ID" value="NZ_JAVIKH010000008.1"/>
</dbReference>
<dbReference type="Gene3D" id="1.10.3210.10">
    <property type="entry name" value="Hypothetical protein af1432"/>
    <property type="match status" value="1"/>
</dbReference>
<evidence type="ECO:0000313" key="6">
    <source>
        <dbReference type="EMBL" id="MDX8336239.1"/>
    </source>
</evidence>
<dbReference type="PANTHER" id="PTHR21262">
    <property type="entry name" value="GUANOSINE-3',5'-BIS DIPHOSPHATE 3'-PYROPHOSPHOHYDROLASE"/>
    <property type="match status" value="1"/>
</dbReference>
<dbReference type="GO" id="GO:0008728">
    <property type="term" value="F:GTP diphosphokinase activity"/>
    <property type="evidence" value="ECO:0007669"/>
    <property type="project" value="UniProtKB-EC"/>
</dbReference>
<dbReference type="InterPro" id="IPR003607">
    <property type="entry name" value="HD/PDEase_dom"/>
</dbReference>
<dbReference type="InterPro" id="IPR002912">
    <property type="entry name" value="ACT_dom"/>
</dbReference>
<comment type="caution">
    <text evidence="6">The sequence shown here is derived from an EMBL/GenBank/DDBJ whole genome shotgun (WGS) entry which is preliminary data.</text>
</comment>
<keyword evidence="7" id="KW-1185">Reference proteome</keyword>
<accession>A0ABU4W9M9</accession>
<dbReference type="Gene3D" id="3.30.70.260">
    <property type="match status" value="1"/>
</dbReference>
<sequence length="726" mass="83476">MKYWQEIESEIDKHKLKVDKEKIKMAFFFAEECHIGQYRKSGDSYIIHPVEVTKILIDMKMDTEGIIAGILHDIVEDTLITIADIKYNFGDEVAHLVDGVTKLDHLPNGTKKQDENIRKMIIAMAKDVRVIIIKLADRLHNMRTLKFMPPEKQKRIAQETLSIYAPLAHRLGIAKIKWELEDMSLYYLEPEKYKDIKALIDEKKNERKKYLEEMVNNITRLLNEVQIYGKVKGRFKHFYSIYKKMFEKGKDFDGIYDLIGIRIILNTEAECYNTLGVIHSNYRPVPGRFKDYIAVPKSNNYQSIHTTIVGPMGKFVEIQIRTEDMDRVAEEGVAAHWSYKENKKISKKDQVYGWLRNIVELNQGAENTEEFIKEVTGDIVKETVFVFSPKGDVVELAQGATPIDFAFNIHTEIGIKCVGAKVNGKIVPLDYKLNNGDRVEIITSKTAKGPGNDWLDIVATQSAKSKIKKWLKDQKLDENIKIGRELIEKELAKLGITLKEFEEGPILKKHLEKHNIPTLNDFYFHMGETKSKVDVVIAKLKVEQEKNRAYIESNLEDFIKEPLKKKSAKKDDQGILIDGTENTLIRFARCCTPLPGDDIGGYVTKLTGIAIHRKDCPNYIAMVNHDPARVIDVHWDERLLKVPSKKNKYTFAFTIKALDRQNILMDVVTLISNHKINVLSLNSHNLKKGLDTIAVIKVTVELNNKDEYKQLVNHLLKIKDVMSVER</sequence>
<dbReference type="SUPFAM" id="SSF109604">
    <property type="entry name" value="HD-domain/PDEase-like"/>
    <property type="match status" value="1"/>
</dbReference>
<dbReference type="SUPFAM" id="SSF81271">
    <property type="entry name" value="TGS-like"/>
    <property type="match status" value="1"/>
</dbReference>
<dbReference type="Gene3D" id="3.10.20.30">
    <property type="match status" value="1"/>
</dbReference>
<dbReference type="SUPFAM" id="SSF55021">
    <property type="entry name" value="ACT-like"/>
    <property type="match status" value="1"/>
</dbReference>
<dbReference type="InterPro" id="IPR004811">
    <property type="entry name" value="RelA/Spo_fam"/>
</dbReference>
<dbReference type="Gene3D" id="3.30.460.10">
    <property type="entry name" value="Beta Polymerase, domain 2"/>
    <property type="match status" value="1"/>
</dbReference>
<dbReference type="InterPro" id="IPR012675">
    <property type="entry name" value="Beta-grasp_dom_sf"/>
</dbReference>
<feature type="domain" description="TGS" evidence="5">
    <location>
        <begin position="380"/>
        <end position="443"/>
    </location>
</feature>
<dbReference type="CDD" id="cd00077">
    <property type="entry name" value="HDc"/>
    <property type="match status" value="1"/>
</dbReference>
<dbReference type="EC" id="2.7.6.5" evidence="6"/>
<dbReference type="SMART" id="SM00471">
    <property type="entry name" value="HDc"/>
    <property type="match status" value="1"/>
</dbReference>
<dbReference type="SUPFAM" id="SSF81301">
    <property type="entry name" value="Nucleotidyltransferase"/>
    <property type="match status" value="1"/>
</dbReference>
<dbReference type="Pfam" id="PF02824">
    <property type="entry name" value="TGS"/>
    <property type="match status" value="1"/>
</dbReference>
<dbReference type="InterPro" id="IPR043519">
    <property type="entry name" value="NT_sf"/>
</dbReference>
<dbReference type="EMBL" id="JAVIKH010000008">
    <property type="protein sequence ID" value="MDX8336239.1"/>
    <property type="molecule type" value="Genomic_DNA"/>
</dbReference>
<evidence type="ECO:0000259" key="4">
    <source>
        <dbReference type="PROSITE" id="PS51831"/>
    </source>
</evidence>
<keyword evidence="6" id="KW-0808">Transferase</keyword>
<dbReference type="InterPro" id="IPR033655">
    <property type="entry name" value="TGS_RelA/SpoT"/>
</dbReference>